<protein>
    <submittedName>
        <fullName evidence="2">Bifunctional nuclease family protein</fullName>
    </submittedName>
</protein>
<dbReference type="PROSITE" id="PS51658">
    <property type="entry name" value="BFN"/>
    <property type="match status" value="1"/>
</dbReference>
<dbReference type="SUPFAM" id="SSF103256">
    <property type="entry name" value="Hypothetical protein TM0160"/>
    <property type="match status" value="1"/>
</dbReference>
<feature type="domain" description="BFN" evidence="1">
    <location>
        <begin position="1"/>
        <end position="132"/>
    </location>
</feature>
<evidence type="ECO:0000259" key="1">
    <source>
        <dbReference type="PROSITE" id="PS51658"/>
    </source>
</evidence>
<dbReference type="EMBL" id="DTDR01000132">
    <property type="protein sequence ID" value="HGK64015.1"/>
    <property type="molecule type" value="Genomic_DNA"/>
</dbReference>
<dbReference type="PANTHER" id="PTHR15160:SF1">
    <property type="entry name" value="VON HIPPEL-LINDAU DISEASE TUMOR SUPPRESSOR"/>
    <property type="match status" value="1"/>
</dbReference>
<dbReference type="AlphaFoldDB" id="A0A7V3ZW38"/>
<proteinExistence type="predicted"/>
<name>A0A7V3ZW38_UNCW3</name>
<accession>A0A7V3ZW38</accession>
<dbReference type="InterPro" id="IPR003729">
    <property type="entry name" value="Bi_nuclease_dom"/>
</dbReference>
<organism evidence="2">
    <name type="scientific">candidate division WOR-3 bacterium</name>
    <dbReference type="NCBI Taxonomy" id="2052148"/>
    <lineage>
        <taxon>Bacteria</taxon>
        <taxon>Bacteria division WOR-3</taxon>
    </lineage>
</organism>
<evidence type="ECO:0000313" key="2">
    <source>
        <dbReference type="EMBL" id="HGK64015.1"/>
    </source>
</evidence>
<sequence length="160" mass="18056">MIEVKVLTVYYDDANKSPVVLLKEIEGNRVLPIFIGYAEAAAISYALDKVQFVRPLTLDLMKRIIESLNYSVKKVVITKILDNTFYAEVILEGDGKYVAVDARPSDSIGLALRTNAPIYVAEEVMDVCGTIISESDEERLERIRESIKRQRPEDLGNFQI</sequence>
<comment type="caution">
    <text evidence="2">The sequence shown here is derived from an EMBL/GenBank/DDBJ whole genome shotgun (WGS) entry which is preliminary data.</text>
</comment>
<dbReference type="InterPro" id="IPR036104">
    <property type="entry name" value="BFN_sf"/>
</dbReference>
<dbReference type="PANTHER" id="PTHR15160">
    <property type="entry name" value="VON HIPPEL-LINDAU PROTEIN"/>
    <property type="match status" value="1"/>
</dbReference>
<reference evidence="2" key="1">
    <citation type="journal article" date="2020" name="mSystems">
        <title>Genome- and Community-Level Interaction Insights into Carbon Utilization and Element Cycling Functions of Hydrothermarchaeota in Hydrothermal Sediment.</title>
        <authorList>
            <person name="Zhou Z."/>
            <person name="Liu Y."/>
            <person name="Xu W."/>
            <person name="Pan J."/>
            <person name="Luo Z.H."/>
            <person name="Li M."/>
        </authorList>
    </citation>
    <scope>NUCLEOTIDE SEQUENCE [LARGE SCALE GENOMIC DNA]</scope>
    <source>
        <strain evidence="2">SpSt-697</strain>
    </source>
</reference>
<dbReference type="GO" id="GO:0004518">
    <property type="term" value="F:nuclease activity"/>
    <property type="evidence" value="ECO:0007669"/>
    <property type="project" value="InterPro"/>
</dbReference>
<dbReference type="Gene3D" id="3.10.690.10">
    <property type="entry name" value="Bifunctional nuclease domain"/>
    <property type="match status" value="1"/>
</dbReference>
<gene>
    <name evidence="2" type="ORF">ENU74_05450</name>
</gene>
<dbReference type="Pfam" id="PF02577">
    <property type="entry name" value="BFN_dom"/>
    <property type="match status" value="1"/>
</dbReference>